<keyword evidence="1" id="KW-1133">Transmembrane helix</keyword>
<feature type="transmembrane region" description="Helical" evidence="1">
    <location>
        <begin position="28"/>
        <end position="52"/>
    </location>
</feature>
<accession>A0ABS4NVR1</accession>
<dbReference type="EMBL" id="JAGGLV010000015">
    <property type="protein sequence ID" value="MBP2114142.1"/>
    <property type="molecule type" value="Genomic_DNA"/>
</dbReference>
<name>A0ABS4NVR1_9BACL</name>
<dbReference type="InterPro" id="IPR020203">
    <property type="entry name" value="YneK"/>
</dbReference>
<keyword evidence="1" id="KW-0812">Transmembrane</keyword>
<gene>
    <name evidence="2" type="ORF">J2Z70_004303</name>
</gene>
<comment type="caution">
    <text evidence="2">The sequence shown here is derived from an EMBL/GenBank/DDBJ whole genome shotgun (WGS) entry which is preliminary data.</text>
</comment>
<evidence type="ECO:0000256" key="1">
    <source>
        <dbReference type="SAM" id="Phobius"/>
    </source>
</evidence>
<protein>
    <recommendedName>
        <fullName evidence="4">DUF2621 domain-containing protein</fullName>
    </recommendedName>
</protein>
<proteinExistence type="predicted"/>
<organism evidence="2 3">
    <name type="scientific">Paenibacillus silagei</name>
    <dbReference type="NCBI Taxonomy" id="1670801"/>
    <lineage>
        <taxon>Bacteria</taxon>
        <taxon>Bacillati</taxon>
        <taxon>Bacillota</taxon>
        <taxon>Bacilli</taxon>
        <taxon>Bacillales</taxon>
        <taxon>Paenibacillaceae</taxon>
        <taxon>Paenibacillus</taxon>
    </lineage>
</organism>
<dbReference type="Pfam" id="PF11084">
    <property type="entry name" value="DUF2621"/>
    <property type="match status" value="1"/>
</dbReference>
<dbReference type="Proteomes" id="UP000773462">
    <property type="component" value="Unassembled WGS sequence"/>
</dbReference>
<keyword evidence="3" id="KW-1185">Reference proteome</keyword>
<evidence type="ECO:0000313" key="3">
    <source>
        <dbReference type="Proteomes" id="UP000773462"/>
    </source>
</evidence>
<keyword evidence="1" id="KW-0472">Membrane</keyword>
<evidence type="ECO:0000313" key="2">
    <source>
        <dbReference type="EMBL" id="MBP2114142.1"/>
    </source>
</evidence>
<sequence length="165" mass="19039">MTIIIVKGGVFMHFHLPSSLLSTSPSNWFMNSIAFWTFLLLGSMCIGGYFMFRKFLKVLPKADGKSKLDWQNYWVERSRPLWSDEMKAFLDQLVQPVPSPFRDIAKHSIAAEIGKLAVESHATEVTREHCIQGYIIATPRRDNRFLITFLEKNGIDYAPYKHLVK</sequence>
<evidence type="ECO:0008006" key="4">
    <source>
        <dbReference type="Google" id="ProtNLM"/>
    </source>
</evidence>
<reference evidence="2 3" key="1">
    <citation type="submission" date="2021-03" db="EMBL/GenBank/DDBJ databases">
        <title>Genomic Encyclopedia of Type Strains, Phase IV (KMG-IV): sequencing the most valuable type-strain genomes for metagenomic binning, comparative biology and taxonomic classification.</title>
        <authorList>
            <person name="Goeker M."/>
        </authorList>
    </citation>
    <scope>NUCLEOTIDE SEQUENCE [LARGE SCALE GENOMIC DNA]</scope>
    <source>
        <strain evidence="2 3">DSM 101953</strain>
    </source>
</reference>